<sequence length="375" mass="39945">MTGFPRLLVLLLGLGTTYAHLVAATPLYRQQRHHDTWTGRGDRLIRLARRAPAVLAPVEGMLADTASSVVNKVHHLPLPLGGAGEVEETGRRTMQPGLERSKSFSGGSITWPHPSSSSSSSSTLTGLSSTNPARQTEIEDAILSHRDRLDDIDATLKTHDKAIRHDRAVLDADSESLHHQFGQINELAAGQAEVSSRLDGHGAHLDDVDARLASHRARLDGIDDRMDDMLEDQVGLARATQWNDRRISALENPPIDADADAQAARRSDRLAKTGLAVVGGIGAVGTVGLGIDAAVTHHRIDRLQNQVESLSNPYPSPGQGQPPATAPGVDDDAARIERARLHLSNPAASETGSAASSPKDWVVGQGGELIPTTKS</sequence>
<keyword evidence="4" id="KW-1185">Reference proteome</keyword>
<evidence type="ECO:0000256" key="1">
    <source>
        <dbReference type="SAM" id="MobiDB-lite"/>
    </source>
</evidence>
<reference evidence="3 4" key="1">
    <citation type="submission" date="2018-03" db="EMBL/GenBank/DDBJ databases">
        <authorList>
            <person name="Guldener U."/>
        </authorList>
    </citation>
    <scope>NUCLEOTIDE SEQUENCE [LARGE SCALE GENOMIC DNA]</scope>
    <source>
        <strain evidence="3 4">DAOM196992</strain>
    </source>
</reference>
<evidence type="ECO:0008006" key="5">
    <source>
        <dbReference type="Google" id="ProtNLM"/>
    </source>
</evidence>
<protein>
    <recommendedName>
        <fullName evidence="5">t-SNARE coiled-coil homology domain-containing protein</fullName>
    </recommendedName>
</protein>
<keyword evidence="2" id="KW-0732">Signal</keyword>
<name>A0A5C3F760_9BASI</name>
<evidence type="ECO:0000256" key="2">
    <source>
        <dbReference type="SAM" id="SignalP"/>
    </source>
</evidence>
<proteinExistence type="predicted"/>
<feature type="chain" id="PRO_5023089018" description="t-SNARE coiled-coil homology domain-containing protein" evidence="2">
    <location>
        <begin position="20"/>
        <end position="375"/>
    </location>
</feature>
<accession>A0A5C3F760</accession>
<dbReference type="Proteomes" id="UP000323386">
    <property type="component" value="Unassembled WGS sequence"/>
</dbReference>
<feature type="region of interest" description="Disordered" evidence="1">
    <location>
        <begin position="80"/>
        <end position="133"/>
    </location>
</feature>
<gene>
    <name evidence="3" type="ORF">PSFLO_05018</name>
</gene>
<feature type="compositionally biased region" description="Polar residues" evidence="1">
    <location>
        <begin position="346"/>
        <end position="356"/>
    </location>
</feature>
<feature type="compositionally biased region" description="Low complexity" evidence="1">
    <location>
        <begin position="317"/>
        <end position="328"/>
    </location>
</feature>
<feature type="signal peptide" evidence="2">
    <location>
        <begin position="1"/>
        <end position="19"/>
    </location>
</feature>
<dbReference type="AlphaFoldDB" id="A0A5C3F760"/>
<evidence type="ECO:0000313" key="4">
    <source>
        <dbReference type="Proteomes" id="UP000323386"/>
    </source>
</evidence>
<dbReference type="EMBL" id="OOIP01000015">
    <property type="protein sequence ID" value="SPO39537.1"/>
    <property type="molecule type" value="Genomic_DNA"/>
</dbReference>
<feature type="region of interest" description="Disordered" evidence="1">
    <location>
        <begin position="308"/>
        <end position="375"/>
    </location>
</feature>
<evidence type="ECO:0000313" key="3">
    <source>
        <dbReference type="EMBL" id="SPO39537.1"/>
    </source>
</evidence>
<feature type="compositionally biased region" description="Low complexity" evidence="1">
    <location>
        <begin position="115"/>
        <end position="130"/>
    </location>
</feature>
<organism evidence="3 4">
    <name type="scientific">Pseudozyma flocculosa</name>
    <dbReference type="NCBI Taxonomy" id="84751"/>
    <lineage>
        <taxon>Eukaryota</taxon>
        <taxon>Fungi</taxon>
        <taxon>Dikarya</taxon>
        <taxon>Basidiomycota</taxon>
        <taxon>Ustilaginomycotina</taxon>
        <taxon>Ustilaginomycetes</taxon>
        <taxon>Ustilaginales</taxon>
        <taxon>Ustilaginaceae</taxon>
        <taxon>Pseudozyma</taxon>
    </lineage>
</organism>